<dbReference type="PROSITE" id="PS50878">
    <property type="entry name" value="RT_POL"/>
    <property type="match status" value="1"/>
</dbReference>
<accession>A0A9P6YYQ9</accession>
<dbReference type="CDD" id="cd01650">
    <property type="entry name" value="RT_nLTR_like"/>
    <property type="match status" value="1"/>
</dbReference>
<keyword evidence="3" id="KW-1185">Reference proteome</keyword>
<evidence type="ECO:0000259" key="1">
    <source>
        <dbReference type="PROSITE" id="PS50878"/>
    </source>
</evidence>
<reference evidence="2 3" key="1">
    <citation type="journal article" date="2020" name="Microb. Genom.">
        <title>Genetic diversity of clinical and environmental Mucorales isolates obtained from an investigation of mucormycosis cases among solid organ transplant recipients.</title>
        <authorList>
            <person name="Nguyen M.H."/>
            <person name="Kaul D."/>
            <person name="Muto C."/>
            <person name="Cheng S.J."/>
            <person name="Richter R.A."/>
            <person name="Bruno V.M."/>
            <person name="Liu G."/>
            <person name="Beyhan S."/>
            <person name="Sundermann A.J."/>
            <person name="Mounaud S."/>
            <person name="Pasculle A.W."/>
            <person name="Nierman W.C."/>
            <person name="Driscoll E."/>
            <person name="Cumbie R."/>
            <person name="Clancy C.J."/>
            <person name="Dupont C.L."/>
        </authorList>
    </citation>
    <scope>NUCLEOTIDE SEQUENCE [LARGE SCALE GENOMIC DNA]</scope>
    <source>
        <strain evidence="2 3">GL24</strain>
    </source>
</reference>
<dbReference type="SUPFAM" id="SSF56672">
    <property type="entry name" value="DNA/RNA polymerases"/>
    <property type="match status" value="1"/>
</dbReference>
<dbReference type="Proteomes" id="UP000740926">
    <property type="component" value="Unassembled WGS sequence"/>
</dbReference>
<dbReference type="InterPro" id="IPR000477">
    <property type="entry name" value="RT_dom"/>
</dbReference>
<name>A0A9P6YYQ9_9FUNG</name>
<dbReference type="InterPro" id="IPR043502">
    <property type="entry name" value="DNA/RNA_pol_sf"/>
</dbReference>
<dbReference type="AlphaFoldDB" id="A0A9P6YYQ9"/>
<protein>
    <recommendedName>
        <fullName evidence="1">Reverse transcriptase domain-containing protein</fullName>
    </recommendedName>
</protein>
<dbReference type="Pfam" id="PF00078">
    <property type="entry name" value="RVT_1"/>
    <property type="match status" value="1"/>
</dbReference>
<proteinExistence type="predicted"/>
<gene>
    <name evidence="2" type="ORF">G6F50_008451</name>
</gene>
<evidence type="ECO:0000313" key="3">
    <source>
        <dbReference type="Proteomes" id="UP000740926"/>
    </source>
</evidence>
<comment type="caution">
    <text evidence="2">The sequence shown here is derived from an EMBL/GenBank/DDBJ whole genome shotgun (WGS) entry which is preliminary data.</text>
</comment>
<dbReference type="PANTHER" id="PTHR47027:SF20">
    <property type="entry name" value="REVERSE TRANSCRIPTASE-LIKE PROTEIN WITH RNA-DIRECTED DNA POLYMERASE DOMAIN"/>
    <property type="match status" value="1"/>
</dbReference>
<dbReference type="PANTHER" id="PTHR47027">
    <property type="entry name" value="REVERSE TRANSCRIPTASE DOMAIN-CONTAINING PROTEIN"/>
    <property type="match status" value="1"/>
</dbReference>
<feature type="domain" description="Reverse transcriptase" evidence="1">
    <location>
        <begin position="1"/>
        <end position="216"/>
    </location>
</feature>
<sequence>MEIGIFTKIIVGFRESRGAIDQTLCLAEICHILRSHYHTKPVLAFLDIKSAYDTVDRNYIWEVLQPYISPPLLGLLRNLFDEVQIEVLLSNATSRRFHLKTGVLQGSILSPYLYSVYINQLPVYLRHQAIEDDTPPLYLAPLLNCLLYADDVILIANRSTMVDLLRKCEEHSIQMGYRWNPPKCIILDNQPQTVEYAIYDQVLPQATTFTYLGIPFKPGGHLDSEKLVQSNIFKAMSTMNVLSSIGVNPSEFSKLLCSRFYA</sequence>
<dbReference type="EMBL" id="JAANIU010001499">
    <property type="protein sequence ID" value="KAG1567178.1"/>
    <property type="molecule type" value="Genomic_DNA"/>
</dbReference>
<evidence type="ECO:0000313" key="2">
    <source>
        <dbReference type="EMBL" id="KAG1567178.1"/>
    </source>
</evidence>
<organism evidence="2 3">
    <name type="scientific">Rhizopus delemar</name>
    <dbReference type="NCBI Taxonomy" id="936053"/>
    <lineage>
        <taxon>Eukaryota</taxon>
        <taxon>Fungi</taxon>
        <taxon>Fungi incertae sedis</taxon>
        <taxon>Mucoromycota</taxon>
        <taxon>Mucoromycotina</taxon>
        <taxon>Mucoromycetes</taxon>
        <taxon>Mucorales</taxon>
        <taxon>Mucorineae</taxon>
        <taxon>Rhizopodaceae</taxon>
        <taxon>Rhizopus</taxon>
    </lineage>
</organism>